<comment type="caution">
    <text evidence="2">The sequence shown here is derived from an EMBL/GenBank/DDBJ whole genome shotgun (WGS) entry which is preliminary data.</text>
</comment>
<gene>
    <name evidence="2" type="ORF">GO495_29515</name>
</gene>
<sequence>MKYLRYFLYVSWHWGIDLAIFIIIHEIRGEKRYGISTIGLDSLSDIVSKEDRLHVSTYEPVNYYTAGWLLDQLKTTDTTFLDVGCGRGRVLVMATAYGFKDIIGIDFSQRLCDQATGVCKDLPVTITCADARMYEIPDTVGVIFLFNPFDAAIMSEFILRVSESLSRKKRPLKILYANPQCKDLWLDAGFTETASFVKKTYLKGSVLEKNT</sequence>
<dbReference type="Proteomes" id="UP000468388">
    <property type="component" value="Unassembled WGS sequence"/>
</dbReference>
<evidence type="ECO:0000259" key="1">
    <source>
        <dbReference type="Pfam" id="PF13649"/>
    </source>
</evidence>
<dbReference type="SUPFAM" id="SSF53335">
    <property type="entry name" value="S-adenosyl-L-methionine-dependent methyltransferases"/>
    <property type="match status" value="1"/>
</dbReference>
<dbReference type="OrthoDB" id="9780095at2"/>
<evidence type="ECO:0000313" key="3">
    <source>
        <dbReference type="Proteomes" id="UP000468388"/>
    </source>
</evidence>
<dbReference type="AlphaFoldDB" id="A0A6N8JKK8"/>
<evidence type="ECO:0000313" key="2">
    <source>
        <dbReference type="EMBL" id="MVT44768.1"/>
    </source>
</evidence>
<dbReference type="Gene3D" id="3.40.50.150">
    <property type="entry name" value="Vaccinia Virus protein VP39"/>
    <property type="match status" value="1"/>
</dbReference>
<organism evidence="2 3">
    <name type="scientific">Chitinophaga oryziterrae</name>
    <dbReference type="NCBI Taxonomy" id="1031224"/>
    <lineage>
        <taxon>Bacteria</taxon>
        <taxon>Pseudomonadati</taxon>
        <taxon>Bacteroidota</taxon>
        <taxon>Chitinophagia</taxon>
        <taxon>Chitinophagales</taxon>
        <taxon>Chitinophagaceae</taxon>
        <taxon>Chitinophaga</taxon>
    </lineage>
</organism>
<keyword evidence="3" id="KW-1185">Reference proteome</keyword>
<dbReference type="RefSeq" id="WP_157303553.1">
    <property type="nucleotide sequence ID" value="NZ_BAAAZB010000018.1"/>
</dbReference>
<feature type="domain" description="Methyltransferase" evidence="1">
    <location>
        <begin position="81"/>
        <end position="150"/>
    </location>
</feature>
<accession>A0A6N8JKK8</accession>
<dbReference type="Pfam" id="PF13649">
    <property type="entry name" value="Methyltransf_25"/>
    <property type="match status" value="1"/>
</dbReference>
<keyword evidence="2" id="KW-0808">Transferase</keyword>
<dbReference type="GO" id="GO:0032259">
    <property type="term" value="P:methylation"/>
    <property type="evidence" value="ECO:0007669"/>
    <property type="project" value="UniProtKB-KW"/>
</dbReference>
<keyword evidence="2" id="KW-0489">Methyltransferase</keyword>
<protein>
    <submittedName>
        <fullName evidence="2">Methyltransferase domain-containing protein</fullName>
    </submittedName>
</protein>
<dbReference type="InterPro" id="IPR029063">
    <property type="entry name" value="SAM-dependent_MTases_sf"/>
</dbReference>
<reference evidence="2 3" key="1">
    <citation type="submission" date="2019-12" db="EMBL/GenBank/DDBJ databases">
        <title>The draft genomic sequence of strain Chitinophaga oryziterrae JCM 16595.</title>
        <authorList>
            <person name="Zhang X."/>
        </authorList>
    </citation>
    <scope>NUCLEOTIDE SEQUENCE [LARGE SCALE GENOMIC DNA]</scope>
    <source>
        <strain evidence="2 3">JCM 16595</strain>
    </source>
</reference>
<dbReference type="CDD" id="cd02440">
    <property type="entry name" value="AdoMet_MTases"/>
    <property type="match status" value="1"/>
</dbReference>
<dbReference type="GO" id="GO:0008168">
    <property type="term" value="F:methyltransferase activity"/>
    <property type="evidence" value="ECO:0007669"/>
    <property type="project" value="UniProtKB-KW"/>
</dbReference>
<dbReference type="InterPro" id="IPR041698">
    <property type="entry name" value="Methyltransf_25"/>
</dbReference>
<dbReference type="EMBL" id="WRXO01000012">
    <property type="protein sequence ID" value="MVT44768.1"/>
    <property type="molecule type" value="Genomic_DNA"/>
</dbReference>
<proteinExistence type="predicted"/>
<name>A0A6N8JKK8_9BACT</name>